<dbReference type="EMBL" id="MN740193">
    <property type="protein sequence ID" value="QHT92637.1"/>
    <property type="molecule type" value="Genomic_DNA"/>
</dbReference>
<name>A0A6C0IL78_9ZZZZ</name>
<feature type="region of interest" description="Disordered" evidence="1">
    <location>
        <begin position="120"/>
        <end position="180"/>
    </location>
</feature>
<accession>A0A6C0IL78</accession>
<organism evidence="2">
    <name type="scientific">viral metagenome</name>
    <dbReference type="NCBI Taxonomy" id="1070528"/>
    <lineage>
        <taxon>unclassified sequences</taxon>
        <taxon>metagenomes</taxon>
        <taxon>organismal metagenomes</taxon>
    </lineage>
</organism>
<evidence type="ECO:0000313" key="2">
    <source>
        <dbReference type="EMBL" id="QHT92637.1"/>
    </source>
</evidence>
<dbReference type="AlphaFoldDB" id="A0A6C0IL78"/>
<proteinExistence type="predicted"/>
<feature type="compositionally biased region" description="Basic residues" evidence="1">
    <location>
        <begin position="127"/>
        <end position="180"/>
    </location>
</feature>
<feature type="region of interest" description="Disordered" evidence="1">
    <location>
        <begin position="1"/>
        <end position="23"/>
    </location>
</feature>
<evidence type="ECO:0000256" key="1">
    <source>
        <dbReference type="SAM" id="MobiDB-lite"/>
    </source>
</evidence>
<feature type="compositionally biased region" description="Basic residues" evidence="1">
    <location>
        <begin position="1"/>
        <end position="11"/>
    </location>
</feature>
<reference evidence="2" key="1">
    <citation type="journal article" date="2020" name="Nature">
        <title>Giant virus diversity and host interactions through global metagenomics.</title>
        <authorList>
            <person name="Schulz F."/>
            <person name="Roux S."/>
            <person name="Paez-Espino D."/>
            <person name="Jungbluth S."/>
            <person name="Walsh D.A."/>
            <person name="Denef V.J."/>
            <person name="McMahon K.D."/>
            <person name="Konstantinidis K.T."/>
            <person name="Eloe-Fadrosh E.A."/>
            <person name="Kyrpides N.C."/>
            <person name="Woyke T."/>
        </authorList>
    </citation>
    <scope>NUCLEOTIDE SEQUENCE</scope>
    <source>
        <strain evidence="2">GVMAG-M-3300023184-89</strain>
    </source>
</reference>
<protein>
    <submittedName>
        <fullName evidence="2">Uncharacterized protein</fullName>
    </submittedName>
</protein>
<sequence>MRKYMNKKRKYRGGDASTPELSVKPFETYGFPNGASSASQAAYLTGKISSEKQQLLNKQSGGVAEAKVLEAKVLEAKVLEVPQFPNIGGINTVNNPSTLSVLTNQIGINGDNDAAGDCFATDSCKKGGTKRRGTKRRGTKRRGTRTKRRGTRTKRRGTRTKRRGTKRRGTRTKRKFNKRK</sequence>